<sequence length="276" mass="29712">MIIQHNMSAINTHRQLGVNGGNLGKNVEKLSSGYRINRAADDAAGLSISERMRAQIRGMEQASRNAQDGISLIQTAEGALQTVNNMLVRVKELATQSANDTYNAANDRARLQEEIVELRKETSNIMSNTKFNGISLLNGSGASANSIVLQIGQEAGQKLSLDATKFNLTSANTAMSGFDVSTATGASSVLVSIDSIINSVSRARSYLGANQNRLENTINNLNVTSENLTAAESRIRDVDMAKEQMQFTKNNILTQASQAMLAQANQLPQGVLQLLR</sequence>
<evidence type="ECO:0000313" key="9">
    <source>
        <dbReference type="EMBL" id="KNB71895.1"/>
    </source>
</evidence>
<evidence type="ECO:0000256" key="4">
    <source>
        <dbReference type="RuleBase" id="RU362073"/>
    </source>
</evidence>
<keyword evidence="9" id="KW-0966">Cell projection</keyword>
<accession>A0A0K9YUM8</accession>
<feature type="domain" description="Flagellin N-terminal" evidence="6">
    <location>
        <begin position="3"/>
        <end position="140"/>
    </location>
</feature>
<dbReference type="InterPro" id="IPR001029">
    <property type="entry name" value="Flagellin_N"/>
</dbReference>
<dbReference type="SUPFAM" id="SSF64518">
    <property type="entry name" value="Phase 1 flagellin"/>
    <property type="match status" value="1"/>
</dbReference>
<reference evidence="10" key="1">
    <citation type="submission" date="2015-07" db="EMBL/GenBank/DDBJ databases">
        <title>Genome sequencing project for genomic taxonomy and phylogenomics of Bacillus-like bacteria.</title>
        <authorList>
            <person name="Liu B."/>
            <person name="Wang J."/>
            <person name="Zhu Y."/>
            <person name="Liu G."/>
            <person name="Chen Q."/>
            <person name="Chen Z."/>
            <person name="Lan J."/>
            <person name="Che J."/>
            <person name="Ge C."/>
            <person name="Shi H."/>
            <person name="Pan Z."/>
            <person name="Liu X."/>
        </authorList>
    </citation>
    <scope>NUCLEOTIDE SEQUENCE [LARGE SCALE GENOMIC DNA]</scope>
    <source>
        <strain evidence="10">DSM 9887</strain>
    </source>
</reference>
<dbReference type="PATRIC" id="fig|54915.3.peg.4032"/>
<dbReference type="EMBL" id="BJON01000005">
    <property type="protein sequence ID" value="GED67578.1"/>
    <property type="molecule type" value="Genomic_DNA"/>
</dbReference>
<dbReference type="AlphaFoldDB" id="A0A0K9YUM8"/>
<dbReference type="GO" id="GO:0005576">
    <property type="term" value="C:extracellular region"/>
    <property type="evidence" value="ECO:0007669"/>
    <property type="project" value="UniProtKB-SubCell"/>
</dbReference>
<dbReference type="Gene3D" id="6.10.10.10">
    <property type="entry name" value="Flagellar export chaperone, C-terminal domain"/>
    <property type="match status" value="1"/>
</dbReference>
<dbReference type="STRING" id="54915.ADS79_24435"/>
<reference evidence="8 11" key="3">
    <citation type="submission" date="2019-06" db="EMBL/GenBank/DDBJ databases">
        <title>Whole genome shotgun sequence of Brevibacillus reuszeri NBRC 15719.</title>
        <authorList>
            <person name="Hosoyama A."/>
            <person name="Uohara A."/>
            <person name="Ohji S."/>
            <person name="Ichikawa N."/>
        </authorList>
    </citation>
    <scope>NUCLEOTIDE SEQUENCE [LARGE SCALE GENOMIC DNA]</scope>
    <source>
        <strain evidence="8 11">NBRC 15719</strain>
    </source>
</reference>
<organism evidence="9 10">
    <name type="scientific">Brevibacillus reuszeri</name>
    <dbReference type="NCBI Taxonomy" id="54915"/>
    <lineage>
        <taxon>Bacteria</taxon>
        <taxon>Bacillati</taxon>
        <taxon>Bacillota</taxon>
        <taxon>Bacilli</taxon>
        <taxon>Bacillales</taxon>
        <taxon>Paenibacillaceae</taxon>
        <taxon>Brevibacillus</taxon>
    </lineage>
</organism>
<evidence type="ECO:0000259" key="6">
    <source>
        <dbReference type="Pfam" id="PF00669"/>
    </source>
</evidence>
<comment type="subcellular location">
    <subcellularLocation>
        <location evidence="4">Secreted</location>
    </subcellularLocation>
    <subcellularLocation>
        <location evidence="4">Bacterial flagellum</location>
    </subcellularLocation>
</comment>
<comment type="function">
    <text evidence="4">Flagellin is the subunit protein which polymerizes to form the filaments of bacterial flagella.</text>
</comment>
<proteinExistence type="inferred from homology"/>
<evidence type="ECO:0000313" key="8">
    <source>
        <dbReference type="EMBL" id="GED67578.1"/>
    </source>
</evidence>
<dbReference type="PANTHER" id="PTHR42792:SF2">
    <property type="entry name" value="FLAGELLIN"/>
    <property type="match status" value="1"/>
</dbReference>
<evidence type="ECO:0000256" key="1">
    <source>
        <dbReference type="ARBA" id="ARBA00005709"/>
    </source>
</evidence>
<dbReference type="Pfam" id="PF00700">
    <property type="entry name" value="Flagellin_C"/>
    <property type="match status" value="1"/>
</dbReference>
<protein>
    <recommendedName>
        <fullName evidence="2 4">Flagellin</fullName>
    </recommendedName>
</protein>
<dbReference type="EMBL" id="LGIQ01000009">
    <property type="protein sequence ID" value="KNB71895.1"/>
    <property type="molecule type" value="Genomic_DNA"/>
</dbReference>
<evidence type="ECO:0000256" key="5">
    <source>
        <dbReference type="SAM" id="Coils"/>
    </source>
</evidence>
<evidence type="ECO:0000256" key="3">
    <source>
        <dbReference type="ARBA" id="ARBA00023143"/>
    </source>
</evidence>
<dbReference type="InterPro" id="IPR042187">
    <property type="entry name" value="Flagellin_C_sub2"/>
</dbReference>
<comment type="similarity">
    <text evidence="1 4">Belongs to the bacterial flagellin family.</text>
</comment>
<keyword evidence="9" id="KW-0282">Flagellum</keyword>
<keyword evidence="11" id="KW-1185">Reference proteome</keyword>
<keyword evidence="4" id="KW-0964">Secreted</keyword>
<dbReference type="Proteomes" id="UP000319578">
    <property type="component" value="Unassembled WGS sequence"/>
</dbReference>
<comment type="caution">
    <text evidence="9">The sequence shown here is derived from an EMBL/GenBank/DDBJ whole genome shotgun (WGS) entry which is preliminary data.</text>
</comment>
<dbReference type="GO" id="GO:0005198">
    <property type="term" value="F:structural molecule activity"/>
    <property type="evidence" value="ECO:0007669"/>
    <property type="project" value="UniProtKB-UniRule"/>
</dbReference>
<keyword evidence="9" id="KW-0969">Cilium</keyword>
<gene>
    <name evidence="9" type="ORF">ADS79_24435</name>
    <name evidence="8" type="ORF">BRE01_12800</name>
</gene>
<dbReference type="Gene3D" id="1.20.1330.10">
    <property type="entry name" value="f41 fragment of flagellin, N-terminal domain"/>
    <property type="match status" value="1"/>
</dbReference>
<dbReference type="PRINTS" id="PR00207">
    <property type="entry name" value="FLAGELLIN"/>
</dbReference>
<reference evidence="9" key="2">
    <citation type="submission" date="2015-07" db="EMBL/GenBank/DDBJ databases">
        <title>MeaNS - Measles Nucleotide Surveillance Program.</title>
        <authorList>
            <person name="Tran T."/>
            <person name="Druce J."/>
        </authorList>
    </citation>
    <scope>NUCLEOTIDE SEQUENCE</scope>
    <source>
        <strain evidence="9">DSM 9887</strain>
    </source>
</reference>
<feature type="coiled-coil region" evidence="5">
    <location>
        <begin position="101"/>
        <end position="128"/>
    </location>
</feature>
<dbReference type="Pfam" id="PF00669">
    <property type="entry name" value="Flagellin_N"/>
    <property type="match status" value="1"/>
</dbReference>
<feature type="domain" description="Flagellin C-terminal" evidence="7">
    <location>
        <begin position="192"/>
        <end position="275"/>
    </location>
</feature>
<dbReference type="PANTHER" id="PTHR42792">
    <property type="entry name" value="FLAGELLIN"/>
    <property type="match status" value="1"/>
</dbReference>
<keyword evidence="3 4" id="KW-0975">Bacterial flagellum</keyword>
<dbReference type="InterPro" id="IPR001492">
    <property type="entry name" value="Flagellin"/>
</dbReference>
<dbReference type="RefSeq" id="WP_049740936.1">
    <property type="nucleotide sequence ID" value="NZ_BJON01000005.1"/>
</dbReference>
<dbReference type="InterPro" id="IPR046358">
    <property type="entry name" value="Flagellin_C"/>
</dbReference>
<evidence type="ECO:0000313" key="11">
    <source>
        <dbReference type="Proteomes" id="UP000319578"/>
    </source>
</evidence>
<name>A0A0K9YUM8_9BACL</name>
<dbReference type="GO" id="GO:0009288">
    <property type="term" value="C:bacterial-type flagellum"/>
    <property type="evidence" value="ECO:0007669"/>
    <property type="project" value="UniProtKB-SubCell"/>
</dbReference>
<dbReference type="OrthoDB" id="9796789at2"/>
<evidence type="ECO:0000256" key="2">
    <source>
        <dbReference type="ARBA" id="ARBA00020110"/>
    </source>
</evidence>
<keyword evidence="5" id="KW-0175">Coiled coil</keyword>
<dbReference type="Proteomes" id="UP000036834">
    <property type="component" value="Unassembled WGS sequence"/>
</dbReference>
<evidence type="ECO:0000259" key="7">
    <source>
        <dbReference type="Pfam" id="PF00700"/>
    </source>
</evidence>
<evidence type="ECO:0000313" key="10">
    <source>
        <dbReference type="Proteomes" id="UP000036834"/>
    </source>
</evidence>